<dbReference type="SUPFAM" id="SSF46785">
    <property type="entry name" value="Winged helix' DNA-binding domain"/>
    <property type="match status" value="1"/>
</dbReference>
<evidence type="ECO:0000313" key="7">
    <source>
        <dbReference type="EMBL" id="CAL4961215.1"/>
    </source>
</evidence>
<reference evidence="8" key="1">
    <citation type="submission" date="2024-06" db="EMBL/GenBank/DDBJ databases">
        <authorList>
            <person name="Ryan C."/>
        </authorList>
    </citation>
    <scope>NUCLEOTIDE SEQUENCE [LARGE SCALE GENOMIC DNA]</scope>
</reference>
<dbReference type="InterPro" id="IPR036390">
    <property type="entry name" value="WH_DNA-bd_sf"/>
</dbReference>
<dbReference type="PANTHER" id="PTHR11746">
    <property type="entry name" value="O-METHYLTRANSFERASE"/>
    <property type="match status" value="1"/>
</dbReference>
<reference evidence="7 8" key="2">
    <citation type="submission" date="2024-10" db="EMBL/GenBank/DDBJ databases">
        <authorList>
            <person name="Ryan C."/>
        </authorList>
    </citation>
    <scope>NUCLEOTIDE SEQUENCE [LARGE SCALE GENOMIC DNA]</scope>
</reference>
<keyword evidence="8" id="KW-1185">Reference proteome</keyword>
<dbReference type="InterPro" id="IPR016461">
    <property type="entry name" value="COMT-like"/>
</dbReference>
<dbReference type="Pfam" id="PF00891">
    <property type="entry name" value="Methyltransf_2"/>
    <property type="match status" value="1"/>
</dbReference>
<dbReference type="InterPro" id="IPR029063">
    <property type="entry name" value="SAM-dependent_MTases_sf"/>
</dbReference>
<dbReference type="PIRSF" id="PIRSF005739">
    <property type="entry name" value="O-mtase"/>
    <property type="match status" value="1"/>
</dbReference>
<name>A0ABC8ZJA6_9POAL</name>
<dbReference type="GO" id="GO:0032259">
    <property type="term" value="P:methylation"/>
    <property type="evidence" value="ECO:0007669"/>
    <property type="project" value="UniProtKB-KW"/>
</dbReference>
<keyword evidence="3" id="KW-0949">S-adenosyl-L-methionine</keyword>
<dbReference type="PROSITE" id="PS51683">
    <property type="entry name" value="SAM_OMT_II"/>
    <property type="match status" value="1"/>
</dbReference>
<feature type="active site" description="Proton acceptor" evidence="4">
    <location>
        <position position="259"/>
    </location>
</feature>
<evidence type="ECO:0000256" key="2">
    <source>
        <dbReference type="ARBA" id="ARBA00022679"/>
    </source>
</evidence>
<gene>
    <name evidence="7" type="ORF">URODEC1_LOCUS44875</name>
</gene>
<evidence type="ECO:0000259" key="5">
    <source>
        <dbReference type="Pfam" id="PF00891"/>
    </source>
</evidence>
<dbReference type="Gene3D" id="1.10.10.10">
    <property type="entry name" value="Winged helix-like DNA-binding domain superfamily/Winged helix DNA-binding domain"/>
    <property type="match status" value="1"/>
</dbReference>
<dbReference type="InterPro" id="IPR012967">
    <property type="entry name" value="COMT_dimerisation"/>
</dbReference>
<dbReference type="Gene3D" id="3.40.50.150">
    <property type="entry name" value="Vaccinia Virus protein VP39"/>
    <property type="match status" value="1"/>
</dbReference>
<organism evidence="7 8">
    <name type="scientific">Urochloa decumbens</name>
    <dbReference type="NCBI Taxonomy" id="240449"/>
    <lineage>
        <taxon>Eukaryota</taxon>
        <taxon>Viridiplantae</taxon>
        <taxon>Streptophyta</taxon>
        <taxon>Embryophyta</taxon>
        <taxon>Tracheophyta</taxon>
        <taxon>Spermatophyta</taxon>
        <taxon>Magnoliopsida</taxon>
        <taxon>Liliopsida</taxon>
        <taxon>Poales</taxon>
        <taxon>Poaceae</taxon>
        <taxon>PACMAD clade</taxon>
        <taxon>Panicoideae</taxon>
        <taxon>Panicodae</taxon>
        <taxon>Paniceae</taxon>
        <taxon>Melinidinae</taxon>
        <taxon>Urochloa</taxon>
    </lineage>
</organism>
<evidence type="ECO:0000256" key="3">
    <source>
        <dbReference type="ARBA" id="ARBA00022691"/>
    </source>
</evidence>
<feature type="domain" description="O-methyltransferase dimerisation" evidence="6">
    <location>
        <begin position="24"/>
        <end position="111"/>
    </location>
</feature>
<dbReference type="InterPro" id="IPR001077">
    <property type="entry name" value="COMT_C"/>
</dbReference>
<dbReference type="SUPFAM" id="SSF53335">
    <property type="entry name" value="S-adenosyl-L-methionine-dependent methyltransferases"/>
    <property type="match status" value="1"/>
</dbReference>
<evidence type="ECO:0000313" key="8">
    <source>
        <dbReference type="Proteomes" id="UP001497457"/>
    </source>
</evidence>
<evidence type="ECO:0000256" key="4">
    <source>
        <dbReference type="PIRSR" id="PIRSR005739-1"/>
    </source>
</evidence>
<dbReference type="InterPro" id="IPR036388">
    <property type="entry name" value="WH-like_DNA-bd_sf"/>
</dbReference>
<feature type="domain" description="O-methyltransferase C-terminal" evidence="5">
    <location>
        <begin position="206"/>
        <end position="340"/>
    </location>
</feature>
<dbReference type="Proteomes" id="UP001497457">
    <property type="component" value="Chromosome 19rd"/>
</dbReference>
<evidence type="ECO:0000256" key="1">
    <source>
        <dbReference type="ARBA" id="ARBA00022603"/>
    </source>
</evidence>
<dbReference type="EMBL" id="OZ075129">
    <property type="protein sequence ID" value="CAL4961215.1"/>
    <property type="molecule type" value="Genomic_DNA"/>
</dbReference>
<accession>A0ABC8ZJA6</accession>
<keyword evidence="1" id="KW-0489">Methyltransferase</keyword>
<evidence type="ECO:0008006" key="9">
    <source>
        <dbReference type="Google" id="ProtNLM"/>
    </source>
</evidence>
<proteinExistence type="predicted"/>
<sequence>MADKKKITRLVPSEELMQAQAEIWCLSYGYIKSMALRCAVKLGIPDAIHRSGGTATLRDLRAALSLPEARQEHLSRLMRLLAALGLFTEGNKGGDIAGVYSLTPASLLLVHDAEANGGACQSRFVISATALSANLTAYLLLDEWFKSDGGAPAAETPFMMAYDMDFWAANGRDAERAARFNEQMGSESRLVAQVLVRECGDLRVITFPHVRCSELDLPHVVESVCCSAGSGGGAVEFIAGDMMDSIPPADAVLPKFVLHDWGDEDCVRILRRCREAISTNGPEGKVVIIDIVVGASSSTSTTTKDVYEAQLLMDMCMMVLSTGKERDEETWSKIFMDAGFTRYKIRPILGARSVIEVYP</sequence>
<dbReference type="FunFam" id="1.10.10.10:FF:000213">
    <property type="entry name" value="Coniferyl alcohol 9-O-methyltransferase"/>
    <property type="match status" value="1"/>
</dbReference>
<keyword evidence="2" id="KW-0808">Transferase</keyword>
<dbReference type="GO" id="GO:0008168">
    <property type="term" value="F:methyltransferase activity"/>
    <property type="evidence" value="ECO:0007669"/>
    <property type="project" value="UniProtKB-KW"/>
</dbReference>
<dbReference type="Pfam" id="PF08100">
    <property type="entry name" value="Dimerisation"/>
    <property type="match status" value="1"/>
</dbReference>
<evidence type="ECO:0000259" key="6">
    <source>
        <dbReference type="Pfam" id="PF08100"/>
    </source>
</evidence>
<protein>
    <recommendedName>
        <fullName evidence="9">O-methyltransferase ZRP4</fullName>
    </recommendedName>
</protein>
<dbReference type="AlphaFoldDB" id="A0ABC8ZJA6"/>